<gene>
    <name evidence="5" type="ORF">EXY23_20100</name>
</gene>
<keyword evidence="2 4" id="KW-0732">Signal</keyword>
<dbReference type="Proteomes" id="UP000295023">
    <property type="component" value="Unassembled WGS sequence"/>
</dbReference>
<evidence type="ECO:0000313" key="5">
    <source>
        <dbReference type="EMBL" id="TCZ56287.1"/>
    </source>
</evidence>
<reference evidence="5 6" key="1">
    <citation type="submission" date="2019-03" db="EMBL/GenBank/DDBJ databases">
        <title>Paracraurococcus aquatilis NE82 genome sequence.</title>
        <authorList>
            <person name="Zhao Y."/>
            <person name="Du Z."/>
        </authorList>
    </citation>
    <scope>NUCLEOTIDE SEQUENCE [LARGE SCALE GENOMIC DNA]</scope>
    <source>
        <strain evidence="5 6">NE82</strain>
    </source>
</reference>
<keyword evidence="3" id="KW-0479">Metal-binding</keyword>
<sequence length="352" mass="37382">MIPARPTHRPLGRLAGLLAAGLAVLGLAPAAAAGAQEVNLYSSRHYDSDRALYDAFTRETGIKVRLIEGDADQLIERIRNEGANSPADVFITVDAARLARAAQAGILQPFRSAVVESRIPAALRDRDGLWFAISQRARVIMYDKEKGPPAGLARYEDLAGPAGAGLCVRASNHPYNISLAASVLAADGAEQTEAWAKGLAANLARPPQGGDRDQFRAIPAGQCTLALANTYYLAAFGASQKPDDQAVFRRIGVIFPNQGAGDRGAHVNISGAGFVRSAPNKESAARFLEFLTGDHAQSMLALGNMEYPAVPDAPLHPALEAMGRFRAEPVDAEKTNANAAQALQIMQRAGWR</sequence>
<feature type="binding site" evidence="3">
    <location>
        <position position="45"/>
    </location>
    <ligand>
        <name>Fe cation</name>
        <dbReference type="ChEBI" id="CHEBI:24875"/>
    </ligand>
</feature>
<feature type="binding site" evidence="3">
    <location>
        <position position="231"/>
    </location>
    <ligand>
        <name>Fe cation</name>
        <dbReference type="ChEBI" id="CHEBI:24875"/>
    </ligand>
</feature>
<dbReference type="RefSeq" id="WP_132293719.1">
    <property type="nucleotide sequence ID" value="NZ_SKBM01000023.1"/>
</dbReference>
<dbReference type="GO" id="GO:0046872">
    <property type="term" value="F:metal ion binding"/>
    <property type="evidence" value="ECO:0007669"/>
    <property type="project" value="UniProtKB-KW"/>
</dbReference>
<feature type="chain" id="PRO_5020371841" evidence="4">
    <location>
        <begin position="33"/>
        <end position="352"/>
    </location>
</feature>
<protein>
    <submittedName>
        <fullName evidence="5">Extracellular solute-binding protein</fullName>
    </submittedName>
</protein>
<proteinExistence type="inferred from homology"/>
<dbReference type="PANTHER" id="PTHR30006">
    <property type="entry name" value="THIAMINE-BINDING PERIPLASMIC PROTEIN-RELATED"/>
    <property type="match status" value="1"/>
</dbReference>
<dbReference type="EMBL" id="SKBM01000023">
    <property type="protein sequence ID" value="TCZ56287.1"/>
    <property type="molecule type" value="Genomic_DNA"/>
</dbReference>
<feature type="binding site" evidence="3">
    <location>
        <position position="232"/>
    </location>
    <ligand>
        <name>Fe cation</name>
        <dbReference type="ChEBI" id="CHEBI:24875"/>
    </ligand>
</feature>
<name>A0A4V2WJX0_9PROT</name>
<dbReference type="SUPFAM" id="SSF53850">
    <property type="entry name" value="Periplasmic binding protein-like II"/>
    <property type="match status" value="1"/>
</dbReference>
<evidence type="ECO:0000256" key="3">
    <source>
        <dbReference type="PIRSR" id="PIRSR002825-1"/>
    </source>
</evidence>
<dbReference type="Gene3D" id="3.40.190.10">
    <property type="entry name" value="Periplasmic binding protein-like II"/>
    <property type="match status" value="2"/>
</dbReference>
<dbReference type="AlphaFoldDB" id="A0A4V2WJX0"/>
<evidence type="ECO:0000256" key="4">
    <source>
        <dbReference type="SAM" id="SignalP"/>
    </source>
</evidence>
<dbReference type="OrthoDB" id="9769567at2"/>
<keyword evidence="6" id="KW-1185">Reference proteome</keyword>
<evidence type="ECO:0000256" key="1">
    <source>
        <dbReference type="ARBA" id="ARBA00008520"/>
    </source>
</evidence>
<dbReference type="PANTHER" id="PTHR30006:SF15">
    <property type="entry name" value="IRON-UTILIZATION PERIPLASMIC PROTEIN"/>
    <property type="match status" value="1"/>
</dbReference>
<comment type="caution">
    <text evidence="5">The sequence shown here is derived from an EMBL/GenBank/DDBJ whole genome shotgun (WGS) entry which is preliminary data.</text>
</comment>
<dbReference type="InterPro" id="IPR006059">
    <property type="entry name" value="SBP"/>
</dbReference>
<dbReference type="GO" id="GO:0030288">
    <property type="term" value="C:outer membrane-bounded periplasmic space"/>
    <property type="evidence" value="ECO:0007669"/>
    <property type="project" value="TreeGrafter"/>
</dbReference>
<evidence type="ECO:0000313" key="6">
    <source>
        <dbReference type="Proteomes" id="UP000295023"/>
    </source>
</evidence>
<keyword evidence="3" id="KW-0408">Iron</keyword>
<comment type="similarity">
    <text evidence="1">Belongs to the bacterial solute-binding protein 1 family.</text>
</comment>
<feature type="signal peptide" evidence="4">
    <location>
        <begin position="1"/>
        <end position="32"/>
    </location>
</feature>
<accession>A0A4V2WJX0</accession>
<evidence type="ECO:0000256" key="2">
    <source>
        <dbReference type="ARBA" id="ARBA00022729"/>
    </source>
</evidence>
<organism evidence="5 6">
    <name type="scientific">Roseicella aquatilis</name>
    <dbReference type="NCBI Taxonomy" id="2527868"/>
    <lineage>
        <taxon>Bacteria</taxon>
        <taxon>Pseudomonadati</taxon>
        <taxon>Pseudomonadota</taxon>
        <taxon>Alphaproteobacteria</taxon>
        <taxon>Acetobacterales</taxon>
        <taxon>Roseomonadaceae</taxon>
        <taxon>Roseicella</taxon>
    </lineage>
</organism>
<dbReference type="PIRSF" id="PIRSF002825">
    <property type="entry name" value="CfbpA"/>
    <property type="match status" value="1"/>
</dbReference>
<dbReference type="Pfam" id="PF01547">
    <property type="entry name" value="SBP_bac_1"/>
    <property type="match status" value="1"/>
</dbReference>
<dbReference type="InterPro" id="IPR026045">
    <property type="entry name" value="Ferric-bd"/>
</dbReference>